<evidence type="ECO:0000313" key="5">
    <source>
        <dbReference type="Proteomes" id="UP000538666"/>
    </source>
</evidence>
<dbReference type="PROSITE" id="PS51318">
    <property type="entry name" value="TAT"/>
    <property type="match status" value="1"/>
</dbReference>
<dbReference type="InterPro" id="IPR001279">
    <property type="entry name" value="Metallo-B-lactamas"/>
</dbReference>
<feature type="domain" description="Metallo-beta-lactamase" evidence="3">
    <location>
        <begin position="73"/>
        <end position="256"/>
    </location>
</feature>
<dbReference type="RefSeq" id="WP_184084728.1">
    <property type="nucleotide sequence ID" value="NZ_JACHEK010000003.1"/>
</dbReference>
<dbReference type="GO" id="GO:0016787">
    <property type="term" value="F:hydrolase activity"/>
    <property type="evidence" value="ECO:0007669"/>
    <property type="project" value="UniProtKB-KW"/>
</dbReference>
<name>A0A841JR70_9BACT</name>
<dbReference type="InterPro" id="IPR006311">
    <property type="entry name" value="TAT_signal"/>
</dbReference>
<dbReference type="InterPro" id="IPR019546">
    <property type="entry name" value="TAT_signal_bac_arc"/>
</dbReference>
<comment type="similarity">
    <text evidence="1">Belongs to the metallo-beta-lactamase superfamily. Class-B beta-lactamase family.</text>
</comment>
<reference evidence="4 5" key="1">
    <citation type="submission" date="2020-08" db="EMBL/GenBank/DDBJ databases">
        <title>Genomic Encyclopedia of Type Strains, Phase IV (KMG-IV): sequencing the most valuable type-strain genomes for metagenomic binning, comparative biology and taxonomic classification.</title>
        <authorList>
            <person name="Goeker M."/>
        </authorList>
    </citation>
    <scope>NUCLEOTIDE SEQUENCE [LARGE SCALE GENOMIC DNA]</scope>
    <source>
        <strain evidence="4 5">DSM 103733</strain>
    </source>
</reference>
<dbReference type="SUPFAM" id="SSF56281">
    <property type="entry name" value="Metallo-hydrolase/oxidoreductase"/>
    <property type="match status" value="1"/>
</dbReference>
<evidence type="ECO:0000256" key="2">
    <source>
        <dbReference type="SAM" id="SignalP"/>
    </source>
</evidence>
<keyword evidence="5" id="KW-1185">Reference proteome</keyword>
<sequence length="323" mass="34824">MTTRRNFLKTSATAAGAALFAARMPRLFAQQASTQQEPAAQPSLIQSFHAAGATTPIKTTKLTDTVFLLQGVGGNVVVHIGPDGKLMIDSSVATAAPRIREALEKLDAHPLKLLINTHWHFDHTDGNAAMHDAGAFIVAHENTRLRLSTTQTVKILNATFPPSPTAALPQATFLDKQKLFYDNDEIHLAHTPNAHTDSDIYVHFANANVIHAGDLWFNGTYPLIDDSSGGTINGMIRGVDEVIALADDKTKIVPGHGELGDKAALSTYREMLATVANRVEKLKIAGQSLEQAIAQKPTADLDSTWGKGRMTPAMFVTVVYDTL</sequence>
<keyword evidence="4" id="KW-0378">Hydrolase</keyword>
<dbReference type="InterPro" id="IPR036866">
    <property type="entry name" value="RibonucZ/Hydroxyglut_hydro"/>
</dbReference>
<gene>
    <name evidence="4" type="ORF">HNQ77_001852</name>
</gene>
<evidence type="ECO:0000313" key="4">
    <source>
        <dbReference type="EMBL" id="MBB6143903.1"/>
    </source>
</evidence>
<feature type="chain" id="PRO_5032302288" evidence="2">
    <location>
        <begin position="30"/>
        <end position="323"/>
    </location>
</feature>
<keyword evidence="2" id="KW-0732">Signal</keyword>
<dbReference type="Gene3D" id="3.60.15.10">
    <property type="entry name" value="Ribonuclease Z/Hydroxyacylglutathione hydrolase-like"/>
    <property type="match status" value="1"/>
</dbReference>
<dbReference type="AlphaFoldDB" id="A0A841JR70"/>
<dbReference type="EMBL" id="JACHEK010000003">
    <property type="protein sequence ID" value="MBB6143903.1"/>
    <property type="molecule type" value="Genomic_DNA"/>
</dbReference>
<dbReference type="PANTHER" id="PTHR42951:SF4">
    <property type="entry name" value="ACYL-COENZYME A THIOESTERASE MBLAC2"/>
    <property type="match status" value="1"/>
</dbReference>
<evidence type="ECO:0000256" key="1">
    <source>
        <dbReference type="ARBA" id="ARBA00005250"/>
    </source>
</evidence>
<accession>A0A841JR70</accession>
<comment type="caution">
    <text evidence="4">The sequence shown here is derived from an EMBL/GenBank/DDBJ whole genome shotgun (WGS) entry which is preliminary data.</text>
</comment>
<dbReference type="Proteomes" id="UP000538666">
    <property type="component" value="Unassembled WGS sequence"/>
</dbReference>
<organism evidence="4 5">
    <name type="scientific">Silvibacterium bohemicum</name>
    <dbReference type="NCBI Taxonomy" id="1577686"/>
    <lineage>
        <taxon>Bacteria</taxon>
        <taxon>Pseudomonadati</taxon>
        <taxon>Acidobacteriota</taxon>
        <taxon>Terriglobia</taxon>
        <taxon>Terriglobales</taxon>
        <taxon>Acidobacteriaceae</taxon>
        <taxon>Silvibacterium</taxon>
    </lineage>
</organism>
<dbReference type="CDD" id="cd16282">
    <property type="entry name" value="metallo-hydrolase-like_MBL-fold"/>
    <property type="match status" value="1"/>
</dbReference>
<dbReference type="PANTHER" id="PTHR42951">
    <property type="entry name" value="METALLO-BETA-LACTAMASE DOMAIN-CONTAINING"/>
    <property type="match status" value="1"/>
</dbReference>
<dbReference type="InterPro" id="IPR050855">
    <property type="entry name" value="NDM-1-like"/>
</dbReference>
<dbReference type="NCBIfam" id="TIGR01409">
    <property type="entry name" value="TAT_signal_seq"/>
    <property type="match status" value="1"/>
</dbReference>
<proteinExistence type="inferred from homology"/>
<dbReference type="GO" id="GO:0017001">
    <property type="term" value="P:antibiotic catabolic process"/>
    <property type="evidence" value="ECO:0007669"/>
    <property type="project" value="UniProtKB-ARBA"/>
</dbReference>
<dbReference type="Pfam" id="PF00753">
    <property type="entry name" value="Lactamase_B"/>
    <property type="match status" value="1"/>
</dbReference>
<feature type="signal peptide" evidence="2">
    <location>
        <begin position="1"/>
        <end position="29"/>
    </location>
</feature>
<protein>
    <submittedName>
        <fullName evidence="4">Glyoxylase-like metal-dependent hydrolase (Beta-lactamase superfamily II)</fullName>
    </submittedName>
</protein>
<evidence type="ECO:0000259" key="3">
    <source>
        <dbReference type="SMART" id="SM00849"/>
    </source>
</evidence>
<dbReference type="SMART" id="SM00849">
    <property type="entry name" value="Lactamase_B"/>
    <property type="match status" value="1"/>
</dbReference>